<evidence type="ECO:0000256" key="12">
    <source>
        <dbReference type="ARBA" id="ARBA00022989"/>
    </source>
</evidence>
<feature type="transmembrane region" description="Helical" evidence="23">
    <location>
        <begin position="401"/>
        <end position="421"/>
    </location>
</feature>
<feature type="transmembrane region" description="Helical" evidence="23">
    <location>
        <begin position="325"/>
        <end position="345"/>
    </location>
</feature>
<evidence type="ECO:0000256" key="7">
    <source>
        <dbReference type="ARBA" id="ARBA00022449"/>
    </source>
</evidence>
<feature type="transmembrane region" description="Helical" evidence="23">
    <location>
        <begin position="285"/>
        <end position="305"/>
    </location>
</feature>
<evidence type="ECO:0000256" key="8">
    <source>
        <dbReference type="ARBA" id="ARBA00022692"/>
    </source>
</evidence>
<comment type="subcellular location">
    <subcellularLocation>
        <location evidence="3">Cytoplasmic vesicle</location>
        <location evidence="3">COPII-coated vesicle membrane</location>
        <topology evidence="3">Multi-pass membrane protein</topology>
    </subcellularLocation>
    <subcellularLocation>
        <location evidence="4">Cytoplasmic vesicle</location>
        <location evidence="4">Secretory vesicle membrane</location>
        <topology evidence="4">Multi-pass membrane protein</topology>
    </subcellularLocation>
    <subcellularLocation>
        <location evidence="2">Golgi apparatus</location>
        <location evidence="2">Golgi stack membrane</location>
        <topology evidence="2">Multi-pass membrane protein</topology>
    </subcellularLocation>
    <subcellularLocation>
        <location evidence="1">Golgi apparatus</location>
        <location evidence="1">trans-Golgi network membrane</location>
        <topology evidence="1">Multi-pass membrane protein</topology>
    </subcellularLocation>
</comment>
<feature type="transmembrane region" description="Helical" evidence="23">
    <location>
        <begin position="580"/>
        <end position="601"/>
    </location>
</feature>
<dbReference type="InterPro" id="IPR045316">
    <property type="entry name" value="Msc2-like"/>
</dbReference>
<evidence type="ECO:0000256" key="20">
    <source>
        <dbReference type="ARBA" id="ARBA00048349"/>
    </source>
</evidence>
<keyword evidence="8 23" id="KW-0812">Transmembrane</keyword>
<evidence type="ECO:0000256" key="22">
    <source>
        <dbReference type="SAM" id="MobiDB-lite"/>
    </source>
</evidence>
<evidence type="ECO:0000256" key="14">
    <source>
        <dbReference type="ARBA" id="ARBA00023065"/>
    </source>
</evidence>
<feature type="transmembrane region" description="Helical" evidence="23">
    <location>
        <begin position="132"/>
        <end position="150"/>
    </location>
</feature>
<dbReference type="GO" id="GO:0005385">
    <property type="term" value="F:zinc ion transmembrane transporter activity"/>
    <property type="evidence" value="ECO:0007669"/>
    <property type="project" value="InterPro"/>
</dbReference>
<evidence type="ECO:0000256" key="11">
    <source>
        <dbReference type="ARBA" id="ARBA00022906"/>
    </source>
</evidence>
<feature type="transmembrane region" description="Helical" evidence="23">
    <location>
        <begin position="225"/>
        <end position="244"/>
    </location>
</feature>
<feature type="region of interest" description="Disordered" evidence="22">
    <location>
        <begin position="1735"/>
        <end position="1770"/>
    </location>
</feature>
<dbReference type="SUPFAM" id="SSF161111">
    <property type="entry name" value="Cation efflux protein transmembrane domain-like"/>
    <property type="match status" value="1"/>
</dbReference>
<evidence type="ECO:0000259" key="24">
    <source>
        <dbReference type="Pfam" id="PF01545"/>
    </source>
</evidence>
<evidence type="ECO:0000256" key="21">
    <source>
        <dbReference type="SAM" id="Coils"/>
    </source>
</evidence>
<feature type="region of interest" description="Disordered" evidence="22">
    <location>
        <begin position="807"/>
        <end position="839"/>
    </location>
</feature>
<reference evidence="25 26" key="1">
    <citation type="submission" date="2020-08" db="EMBL/GenBank/DDBJ databases">
        <authorList>
            <person name="Hejnol A."/>
        </authorList>
    </citation>
    <scope>NUCLEOTIDE SEQUENCE [LARGE SCALE GENOMIC DNA]</scope>
</reference>
<feature type="transmembrane region" description="Helical" evidence="23">
    <location>
        <begin position="433"/>
        <end position="454"/>
    </location>
</feature>
<dbReference type="GO" id="GO:0012507">
    <property type="term" value="C:ER to Golgi transport vesicle membrane"/>
    <property type="evidence" value="ECO:0007669"/>
    <property type="project" value="UniProtKB-SubCell"/>
</dbReference>
<feature type="transmembrane region" description="Helical" evidence="23">
    <location>
        <begin position="552"/>
        <end position="573"/>
    </location>
</feature>
<feature type="compositionally biased region" description="Low complexity" evidence="22">
    <location>
        <begin position="1796"/>
        <end position="1811"/>
    </location>
</feature>
<proteinExistence type="inferred from homology"/>
<keyword evidence="14" id="KW-0406">Ion transport</keyword>
<gene>
    <name evidence="25" type="ORF">DGYR_LOCUS6828</name>
</gene>
<evidence type="ECO:0000256" key="2">
    <source>
        <dbReference type="ARBA" id="ARBA00004205"/>
    </source>
</evidence>
<sequence length="1875" mass="213516">MNSRAIYPESFARNLPYTCSLVASKFLKCLGIYISYELLKSVHVVPFLFLVHVFSALPFLLLQKPFSTGKHLTRNEWLKIFRYSLGNVLINVLWMFGLTQCGPLRTLLLYEHSSIVVLALLSALFTNSGSPAKLRGGVFFVVAAFGLLAFDHDDMREHAAQHGDDHQHSGVVSHLFEHLTHWTGLSDHKGGVMLLLLTLCARVGYESYSRKLAVEIGGTKRLRALISFFSAAWMLPWTLFNLTFSSEIQVSFFSLIIPCLFVAIFVFVVDYYVENLSTQKLEPHRCARITMFTIVVIALLIGAFWQNSYQPVTDVANNTAILEDHQMSGGVVFSVVLFLFATQILTEPSRTTRGSFIGYSPAGMPLYNLSGDAFHRTSSSILLIAKNGLRQILEENDSRKIFYFLCLNLSFTFIELIYGAWTNSLGLISDGFHMLFDCSALVMGLYAAVMSRWAPTRTFSYGFDRVEILSGFINGLFLVVVAFFVFSESVGRLFDPPEIRTERLLSVAVAGLIVNLLGIVAFSHGHTHGHGHSHGGHDHSHSTSQNTNMRGVFLHVLADTLGSVGVIVSSLLIENFGWNIADPLCSLFIAVMIFVSVLPLLKDSSCILLLQAPSELEGDIESKFKKVLHVDGVLAYRNEHIWRHSSNVLAATIHVQISPQASEQKVLLQVTALLKELGVSNIAIQIEKETFFQHLAGLGKPIDEDLRLDSKPIRYKGSMKSMIHLRQASMDCAAQAASNYQSLRSLGEESRKLCSLASHSRKWNRKNELEDEYYDTNEEYGNITEEMAYSSNGRSPLRASHEFYNSQETDSGFDNSANSNRLRHSLNRPFTPPLGYSRAHSECGRKAMSERAVGDLQRILEESEHRRTMLMEKLREAQDTIQMQAKRLSETETILKDNEFEMNDLRFKTKEQKQKLETYEQDKDSYFTLRSEHARLKEDMQNKVENLEIELASMRTQTSLAQAEAKKKQELLEQSSLSIAHLNSDNAKLAQAKDSLMRETNALKESLELSRSRNDWWESQNREHNGETDRLREQARTLLSQNNDLSKQLSDSRRMNTEIKGEISIEKKANEELKAEKQKLTSELEMYERNIADMKSTASTACSDKERYFQEKLQLQHQLQDSTAENEHLKKSKSQLEERFEEVSQELERITNDTASKRTQQTKIDEELAAVKKVSEVLSIELATTKASLEKAAEQNKSLEQSKTIAFEQHSLYEQEIQSLEMQIENMKKSMDSMKRDYKKEKDGVGEHAQKLREELRSLKVERNQLESKCHELESSLKQAETNLRDHSTEQLREIDNWKSNVEKLTASSSRKDSEIQNLNKRIQEMEVEIDFLKNDQSGFRSQYEDLMEAKEANTRLTEENRRLVQERAENQQLIQLLEMQKSILAKTSEGTLSKIHDAEQLQCKVNQLTAENDLLLDKLKEAERIKDNLIKQKEERLADSDLFLTQAGQESFNKQIEDLDNERKALADLNSKITEQLTRLEQENFNLKSMTETSVSKTDLRRVELEKSSLQEDVERWKRQFEQLEKRHHELLKDKSRTTTSDTDTSKLKSQIKLLESSRKRVEEELEVLKRTRNESGANEISRLQGELIEAKTHITRQDSLIRSFKEQSLDDAGSELSQVRDELNKLMLLMQVKEGEIEDLDTQLKEAKKEIDRKDSEVRKLRASFESRQKNEENIIEDCRTENEQIAQLQRQKQDLRAKLEMASEQDAEQIEREIKAKDRQIERLEEVAASSTLRNLGQMRQMATKRGVTDGPEETNSWDSSSDEACEKSISKMRDKFEATKDVTNGIKKLPKKSSSTSSTLISPTKSSAGKTVSKAINPIKSVKPPIKSSAPPTFPKPKVKSSTDRNGDSSLTTKKFGLAALREAKGSKPAR</sequence>
<keyword evidence="6" id="KW-0813">Transport</keyword>
<feature type="transmembrane region" description="Helical" evidence="23">
    <location>
        <begin position="250"/>
        <end position="273"/>
    </location>
</feature>
<dbReference type="Proteomes" id="UP000549394">
    <property type="component" value="Unassembled WGS sequence"/>
</dbReference>
<dbReference type="NCBIfam" id="TIGR01297">
    <property type="entry name" value="CDF"/>
    <property type="match status" value="1"/>
</dbReference>
<comment type="catalytic activity">
    <reaction evidence="20">
        <text>Zn(2+)(in) + 2 H(+)(out) = Zn(2+)(out) + 2 H(+)(in)</text>
        <dbReference type="Rhea" id="RHEA:72627"/>
        <dbReference type="ChEBI" id="CHEBI:15378"/>
        <dbReference type="ChEBI" id="CHEBI:29105"/>
    </reaction>
</comment>
<evidence type="ECO:0000256" key="9">
    <source>
        <dbReference type="ARBA" id="ARBA00022723"/>
    </source>
</evidence>
<feature type="transmembrane region" description="Helical" evidence="23">
    <location>
        <begin position="83"/>
        <end position="101"/>
    </location>
</feature>
<dbReference type="PANTHER" id="PTHR45755:SF1">
    <property type="entry name" value="PROTON-COUPLED ZINC ANTIPORTER SLC30A5"/>
    <property type="match status" value="1"/>
</dbReference>
<evidence type="ECO:0000256" key="19">
    <source>
        <dbReference type="ARBA" id="ARBA00042217"/>
    </source>
</evidence>
<protein>
    <recommendedName>
        <fullName evidence="17">Proton-coupled zinc antiporter SLC30A5</fullName>
    </recommendedName>
    <alternativeName>
        <fullName evidence="19">Solute carrier family 30 member 5</fullName>
    </alternativeName>
    <alternativeName>
        <fullName evidence="18">Zinc transporter 5</fullName>
    </alternativeName>
</protein>
<dbReference type="GO" id="GO:0015297">
    <property type="term" value="F:antiporter activity"/>
    <property type="evidence" value="ECO:0007669"/>
    <property type="project" value="UniProtKB-KW"/>
</dbReference>
<evidence type="ECO:0000313" key="25">
    <source>
        <dbReference type="EMBL" id="CAD5118454.1"/>
    </source>
</evidence>
<keyword evidence="11" id="KW-0864">Zinc transport</keyword>
<dbReference type="InterPro" id="IPR002524">
    <property type="entry name" value="Cation_efflux"/>
</dbReference>
<comment type="similarity">
    <text evidence="5">Belongs to the cation diffusion facilitator (CDF) transporter (TC 2.A.4) family. SLC30A subfamily.</text>
</comment>
<dbReference type="InterPro" id="IPR027469">
    <property type="entry name" value="Cation_efflux_TMD_sf"/>
</dbReference>
<dbReference type="FunFam" id="1.20.1510.10:FF:000008">
    <property type="entry name" value="zinc transporter 5 isoform X1"/>
    <property type="match status" value="1"/>
</dbReference>
<feature type="transmembrane region" description="Helical" evidence="23">
    <location>
        <begin position="44"/>
        <end position="62"/>
    </location>
</feature>
<feature type="compositionally biased region" description="Basic and acidic residues" evidence="22">
    <location>
        <begin position="1866"/>
        <end position="1875"/>
    </location>
</feature>
<keyword evidence="26" id="KW-1185">Reference proteome</keyword>
<organism evidence="25 26">
    <name type="scientific">Dimorphilus gyrociliatus</name>
    <dbReference type="NCBI Taxonomy" id="2664684"/>
    <lineage>
        <taxon>Eukaryota</taxon>
        <taxon>Metazoa</taxon>
        <taxon>Spiralia</taxon>
        <taxon>Lophotrochozoa</taxon>
        <taxon>Annelida</taxon>
        <taxon>Polychaeta</taxon>
        <taxon>Polychaeta incertae sedis</taxon>
        <taxon>Dinophilidae</taxon>
        <taxon>Dimorphilus</taxon>
    </lineage>
</organism>
<feature type="domain" description="Cation efflux protein transmembrane" evidence="24">
    <location>
        <begin position="401"/>
        <end position="609"/>
    </location>
</feature>
<dbReference type="EMBL" id="CAJFCJ010000009">
    <property type="protein sequence ID" value="CAD5118454.1"/>
    <property type="molecule type" value="Genomic_DNA"/>
</dbReference>
<dbReference type="Gene3D" id="1.20.1510.10">
    <property type="entry name" value="Cation efflux protein transmembrane domain"/>
    <property type="match status" value="1"/>
</dbReference>
<feature type="transmembrane region" description="Helical" evidence="23">
    <location>
        <begin position="107"/>
        <end position="125"/>
    </location>
</feature>
<evidence type="ECO:0000256" key="1">
    <source>
        <dbReference type="ARBA" id="ARBA00004166"/>
    </source>
</evidence>
<evidence type="ECO:0000256" key="3">
    <source>
        <dbReference type="ARBA" id="ARBA00004557"/>
    </source>
</evidence>
<dbReference type="GO" id="GO:0032580">
    <property type="term" value="C:Golgi cisterna membrane"/>
    <property type="evidence" value="ECO:0007669"/>
    <property type="project" value="UniProtKB-SubCell"/>
</dbReference>
<comment type="caution">
    <text evidence="25">The sequence shown here is derived from an EMBL/GenBank/DDBJ whole genome shotgun (WGS) entry which is preliminary data.</text>
</comment>
<evidence type="ECO:0000256" key="10">
    <source>
        <dbReference type="ARBA" id="ARBA00022833"/>
    </source>
</evidence>
<evidence type="ECO:0000256" key="5">
    <source>
        <dbReference type="ARBA" id="ARBA00008873"/>
    </source>
</evidence>
<feature type="region of interest" description="Disordered" evidence="22">
    <location>
        <begin position="1784"/>
        <end position="1875"/>
    </location>
</feature>
<keyword evidence="10" id="KW-0862">Zinc</keyword>
<feature type="compositionally biased region" description="Polar residues" evidence="22">
    <location>
        <begin position="807"/>
        <end position="820"/>
    </location>
</feature>
<accession>A0A7I8VQF3</accession>
<evidence type="ECO:0000256" key="18">
    <source>
        <dbReference type="ARBA" id="ARBA00042038"/>
    </source>
</evidence>
<dbReference type="Gene3D" id="1.10.287.1490">
    <property type="match status" value="1"/>
</dbReference>
<evidence type="ECO:0000256" key="23">
    <source>
        <dbReference type="SAM" id="Phobius"/>
    </source>
</evidence>
<dbReference type="GO" id="GO:1904257">
    <property type="term" value="P:zinc ion import into Golgi lumen"/>
    <property type="evidence" value="ECO:0007669"/>
    <property type="project" value="TreeGrafter"/>
</dbReference>
<evidence type="ECO:0000256" key="4">
    <source>
        <dbReference type="ARBA" id="ARBA00004638"/>
    </source>
</evidence>
<evidence type="ECO:0000256" key="6">
    <source>
        <dbReference type="ARBA" id="ARBA00022448"/>
    </source>
</evidence>
<keyword evidence="9" id="KW-0479">Metal-binding</keyword>
<feature type="coiled-coil region" evidence="21">
    <location>
        <begin position="1182"/>
        <end position="1580"/>
    </location>
</feature>
<dbReference type="OrthoDB" id="78669at2759"/>
<name>A0A7I8VQF3_9ANNE</name>
<dbReference type="Pfam" id="PF01545">
    <property type="entry name" value="Cation_efflux"/>
    <property type="match status" value="1"/>
</dbReference>
<keyword evidence="12 23" id="KW-1133">Transmembrane helix</keyword>
<dbReference type="GO" id="GO:0046872">
    <property type="term" value="F:metal ion binding"/>
    <property type="evidence" value="ECO:0007669"/>
    <property type="project" value="UniProtKB-KW"/>
</dbReference>
<keyword evidence="21" id="KW-0175">Coiled coil</keyword>
<dbReference type="PANTHER" id="PTHR45755">
    <property type="match status" value="1"/>
</dbReference>
<evidence type="ECO:0000256" key="15">
    <source>
        <dbReference type="ARBA" id="ARBA00023136"/>
    </source>
</evidence>
<feature type="coiled-coil region" evidence="21">
    <location>
        <begin position="1611"/>
        <end position="1730"/>
    </location>
</feature>
<feature type="transmembrane region" description="Helical" evidence="23">
    <location>
        <begin position="466"/>
        <end position="486"/>
    </location>
</feature>
<evidence type="ECO:0000256" key="16">
    <source>
        <dbReference type="ARBA" id="ARBA00038531"/>
    </source>
</evidence>
<feature type="coiled-coil region" evidence="21">
    <location>
        <begin position="860"/>
        <end position="999"/>
    </location>
</feature>
<evidence type="ECO:0000256" key="17">
    <source>
        <dbReference type="ARBA" id="ARBA00040846"/>
    </source>
</evidence>
<dbReference type="GO" id="GO:0006882">
    <property type="term" value="P:intracellular zinc ion homeostasis"/>
    <property type="evidence" value="ECO:0007669"/>
    <property type="project" value="InterPro"/>
</dbReference>
<keyword evidence="7" id="KW-0050">Antiport</keyword>
<evidence type="ECO:0000256" key="13">
    <source>
        <dbReference type="ARBA" id="ARBA00023034"/>
    </source>
</evidence>
<keyword evidence="13" id="KW-0333">Golgi apparatus</keyword>
<evidence type="ECO:0000313" key="26">
    <source>
        <dbReference type="Proteomes" id="UP000549394"/>
    </source>
</evidence>
<keyword evidence="15 23" id="KW-0472">Membrane</keyword>
<dbReference type="InterPro" id="IPR058533">
    <property type="entry name" value="Cation_efflux_TM"/>
</dbReference>
<comment type="subunit">
    <text evidence="16">Heterodimer with SLC30A6/ZNT6; form a functional zinc ion transmembrane transporter.</text>
</comment>
<feature type="coiled-coil region" evidence="21">
    <location>
        <begin position="1028"/>
        <end position="1153"/>
    </location>
</feature>